<name>A0A183M4R2_9TREM</name>
<evidence type="ECO:0000313" key="1">
    <source>
        <dbReference type="EMBL" id="VDO93206.1"/>
    </source>
</evidence>
<sequence length="98" mass="11009">MNIGTEKQKYVEDLPTAAEKAVTEGNMNQRYNTTNRLVGKYSNPERTVKDKEGKSVSELPKTENIWVELMKELLNNPAPLNPTDIEVAHSDLPIDVTP</sequence>
<accession>A0A183M4R2</accession>
<keyword evidence="2" id="KW-1185">Reference proteome</keyword>
<protein>
    <submittedName>
        <fullName evidence="1">Uncharacterized protein</fullName>
    </submittedName>
</protein>
<reference evidence="1 2" key="1">
    <citation type="submission" date="2018-11" db="EMBL/GenBank/DDBJ databases">
        <authorList>
            <consortium name="Pathogen Informatics"/>
        </authorList>
    </citation>
    <scope>NUCLEOTIDE SEQUENCE [LARGE SCALE GENOMIC DNA]</scope>
    <source>
        <strain evidence="1 2">Zambia</strain>
    </source>
</reference>
<evidence type="ECO:0000313" key="2">
    <source>
        <dbReference type="Proteomes" id="UP000277204"/>
    </source>
</evidence>
<gene>
    <name evidence="1" type="ORF">SMRZ_LOCUS11037</name>
</gene>
<proteinExistence type="predicted"/>
<dbReference type="EMBL" id="UZAI01006007">
    <property type="protein sequence ID" value="VDO93206.1"/>
    <property type="molecule type" value="Genomic_DNA"/>
</dbReference>
<dbReference type="Proteomes" id="UP000277204">
    <property type="component" value="Unassembled WGS sequence"/>
</dbReference>
<dbReference type="AlphaFoldDB" id="A0A183M4R2"/>
<organism evidence="1 2">
    <name type="scientific">Schistosoma margrebowiei</name>
    <dbReference type="NCBI Taxonomy" id="48269"/>
    <lineage>
        <taxon>Eukaryota</taxon>
        <taxon>Metazoa</taxon>
        <taxon>Spiralia</taxon>
        <taxon>Lophotrochozoa</taxon>
        <taxon>Platyhelminthes</taxon>
        <taxon>Trematoda</taxon>
        <taxon>Digenea</taxon>
        <taxon>Strigeidida</taxon>
        <taxon>Schistosomatoidea</taxon>
        <taxon>Schistosomatidae</taxon>
        <taxon>Schistosoma</taxon>
    </lineage>
</organism>